<evidence type="ECO:0000256" key="1">
    <source>
        <dbReference type="SAM" id="MobiDB-lite"/>
    </source>
</evidence>
<keyword evidence="2" id="KW-1133">Transmembrane helix</keyword>
<dbReference type="GeneID" id="31232158"/>
<gene>
    <name evidence="4" type="ORF">ACFPL4_03480</name>
</gene>
<keyword evidence="2" id="KW-0812">Transmembrane</keyword>
<organism evidence="4 5">
    <name type="scientific">Streptomyces atroolivaceus</name>
    <dbReference type="NCBI Taxonomy" id="66869"/>
    <lineage>
        <taxon>Bacteria</taxon>
        <taxon>Bacillati</taxon>
        <taxon>Actinomycetota</taxon>
        <taxon>Actinomycetes</taxon>
        <taxon>Kitasatosporales</taxon>
        <taxon>Streptomycetaceae</taxon>
        <taxon>Streptomyces</taxon>
    </lineage>
</organism>
<feature type="domain" description="Putative Flp pilus-assembly TadG-like N-terminal" evidence="3">
    <location>
        <begin position="10"/>
        <end position="56"/>
    </location>
</feature>
<dbReference type="InterPro" id="IPR028087">
    <property type="entry name" value="Tad_N"/>
</dbReference>
<dbReference type="RefSeq" id="WP_033297941.1">
    <property type="nucleotide sequence ID" value="NZ_JBFAGR010000009.1"/>
</dbReference>
<keyword evidence="5" id="KW-1185">Reference proteome</keyword>
<protein>
    <submittedName>
        <fullName evidence="4">Pilus assembly protein TadG-related protein</fullName>
    </submittedName>
</protein>
<proteinExistence type="predicted"/>
<dbReference type="EMBL" id="JBHSJE010000001">
    <property type="protein sequence ID" value="MFC4977421.1"/>
    <property type="molecule type" value="Genomic_DNA"/>
</dbReference>
<sequence>MSRPAHHESGQAAPLYITAVVGLLFLALVFFVFGEADVKRNGAQSAADAAALAAAQESRDQLENDLLGNLLDGDYLQDVFGGDFPGTYNGCAEASRFAERNDARRVRCDMLPGRWAFEVDVESNKAMSANLVPGTEGQRAEASAVAVVEPRCAFRAAEPSPDEGNPPSDPAEEDESKPSPGKLVCDTRDWVIDPEHLDVVPDMADLFAVRLAED</sequence>
<evidence type="ECO:0000313" key="4">
    <source>
        <dbReference type="EMBL" id="MFC4977421.1"/>
    </source>
</evidence>
<feature type="transmembrane region" description="Helical" evidence="2">
    <location>
        <begin position="12"/>
        <end position="33"/>
    </location>
</feature>
<evidence type="ECO:0000313" key="5">
    <source>
        <dbReference type="Proteomes" id="UP001595908"/>
    </source>
</evidence>
<feature type="region of interest" description="Disordered" evidence="1">
    <location>
        <begin position="155"/>
        <end position="187"/>
    </location>
</feature>
<keyword evidence="2" id="KW-0472">Membrane</keyword>
<reference evidence="5" key="1">
    <citation type="journal article" date="2019" name="Int. J. Syst. Evol. Microbiol.">
        <title>The Global Catalogue of Microorganisms (GCM) 10K type strain sequencing project: providing services to taxonomists for standard genome sequencing and annotation.</title>
        <authorList>
            <consortium name="The Broad Institute Genomics Platform"/>
            <consortium name="The Broad Institute Genome Sequencing Center for Infectious Disease"/>
            <person name="Wu L."/>
            <person name="Ma J."/>
        </authorList>
    </citation>
    <scope>NUCLEOTIDE SEQUENCE [LARGE SCALE GENOMIC DNA]</scope>
    <source>
        <strain evidence="5">ICMP 257</strain>
    </source>
</reference>
<dbReference type="Proteomes" id="UP001595908">
    <property type="component" value="Unassembled WGS sequence"/>
</dbReference>
<evidence type="ECO:0000256" key="2">
    <source>
        <dbReference type="SAM" id="Phobius"/>
    </source>
</evidence>
<dbReference type="Pfam" id="PF13400">
    <property type="entry name" value="Tad"/>
    <property type="match status" value="1"/>
</dbReference>
<evidence type="ECO:0000259" key="3">
    <source>
        <dbReference type="Pfam" id="PF13400"/>
    </source>
</evidence>
<name>A0ABV9V232_STRAZ</name>
<comment type="caution">
    <text evidence="4">The sequence shown here is derived from an EMBL/GenBank/DDBJ whole genome shotgun (WGS) entry which is preliminary data.</text>
</comment>
<accession>A0ABV9V232</accession>